<evidence type="ECO:0000256" key="3">
    <source>
        <dbReference type="SAM" id="Phobius"/>
    </source>
</evidence>
<reference evidence="4" key="1">
    <citation type="journal article" date="2015" name="Proc. Natl. Acad. Sci. U.S.A.">
        <title>Networks of energetic and metabolic interactions define dynamics in microbial communities.</title>
        <authorList>
            <person name="Embree M."/>
            <person name="Liu J.K."/>
            <person name="Al-Bassam M.M."/>
            <person name="Zengler K."/>
        </authorList>
    </citation>
    <scope>NUCLEOTIDE SEQUENCE</scope>
</reference>
<dbReference type="SMART" id="SM00671">
    <property type="entry name" value="SEL1"/>
    <property type="match status" value="2"/>
</dbReference>
<name>A0A0W8FU95_9ZZZZ</name>
<dbReference type="AlphaFoldDB" id="A0A0W8FU95"/>
<dbReference type="InterPro" id="IPR006597">
    <property type="entry name" value="Sel1-like"/>
</dbReference>
<keyword evidence="3" id="KW-1133">Transmembrane helix</keyword>
<dbReference type="EMBL" id="LNQE01000848">
    <property type="protein sequence ID" value="KUG24428.1"/>
    <property type="molecule type" value="Genomic_DNA"/>
</dbReference>
<sequence>MSYINDALRKVQKEKESGYVAYERIVSAPGKGLDRPSKWTSIIGLLTVIFFAAGIIALLYWLEYKNMPAKAPLKTAPLASVIPAALQAFNETRMENISEPVLKTAPPEIKAKTENVDLKKLFAQALKNQKEGDLEEARNLYRKILKINPQNIQALNNLGVIHMKNKDYKKAIMRFNDAIAIKHNYTDAHYNLACLYAHQNDVPQSLFYLKNAIRFNPEAGNWAKSDMDLRALANLPEFKKLLEKQQN</sequence>
<organism evidence="4">
    <name type="scientific">hydrocarbon metagenome</name>
    <dbReference type="NCBI Taxonomy" id="938273"/>
    <lineage>
        <taxon>unclassified sequences</taxon>
        <taxon>metagenomes</taxon>
        <taxon>ecological metagenomes</taxon>
    </lineage>
</organism>
<protein>
    <submittedName>
        <fullName evidence="4">Tpr repeat protein</fullName>
    </submittedName>
</protein>
<dbReference type="SUPFAM" id="SSF48452">
    <property type="entry name" value="TPR-like"/>
    <property type="match status" value="1"/>
</dbReference>
<keyword evidence="3" id="KW-0472">Membrane</keyword>
<evidence type="ECO:0000256" key="2">
    <source>
        <dbReference type="ARBA" id="ARBA00022803"/>
    </source>
</evidence>
<accession>A0A0W8FU95</accession>
<proteinExistence type="predicted"/>
<evidence type="ECO:0000256" key="1">
    <source>
        <dbReference type="ARBA" id="ARBA00022737"/>
    </source>
</evidence>
<dbReference type="Gene3D" id="1.25.40.10">
    <property type="entry name" value="Tetratricopeptide repeat domain"/>
    <property type="match status" value="1"/>
</dbReference>
<dbReference type="PROSITE" id="PS50005">
    <property type="entry name" value="TPR"/>
    <property type="match status" value="3"/>
</dbReference>
<comment type="caution">
    <text evidence="4">The sequence shown here is derived from an EMBL/GenBank/DDBJ whole genome shotgun (WGS) entry which is preliminary data.</text>
</comment>
<dbReference type="InterPro" id="IPR019734">
    <property type="entry name" value="TPR_rpt"/>
</dbReference>
<keyword evidence="3" id="KW-0812">Transmembrane</keyword>
<dbReference type="Pfam" id="PF14559">
    <property type="entry name" value="TPR_19"/>
    <property type="match status" value="1"/>
</dbReference>
<keyword evidence="1" id="KW-0677">Repeat</keyword>
<dbReference type="InterPro" id="IPR011990">
    <property type="entry name" value="TPR-like_helical_dom_sf"/>
</dbReference>
<gene>
    <name evidence="4" type="ORF">ASZ90_005758</name>
</gene>
<feature type="transmembrane region" description="Helical" evidence="3">
    <location>
        <begin position="39"/>
        <end position="62"/>
    </location>
</feature>
<dbReference type="InterPro" id="IPR051685">
    <property type="entry name" value="Ycf3/AcsC/BcsC/TPR_MFPF"/>
</dbReference>
<keyword evidence="2" id="KW-0802">TPR repeat</keyword>
<dbReference type="PANTHER" id="PTHR44943:SF8">
    <property type="entry name" value="TPR REPEAT-CONTAINING PROTEIN MJ0263"/>
    <property type="match status" value="1"/>
</dbReference>
<dbReference type="SMART" id="SM00028">
    <property type="entry name" value="TPR"/>
    <property type="match status" value="3"/>
</dbReference>
<dbReference type="PANTHER" id="PTHR44943">
    <property type="entry name" value="CELLULOSE SYNTHASE OPERON PROTEIN C"/>
    <property type="match status" value="1"/>
</dbReference>
<evidence type="ECO:0000313" key="4">
    <source>
        <dbReference type="EMBL" id="KUG24428.1"/>
    </source>
</evidence>
<dbReference type="NCBIfam" id="NF047558">
    <property type="entry name" value="TPR_END_plus"/>
    <property type="match status" value="1"/>
</dbReference>